<dbReference type="Gene3D" id="3.40.220.10">
    <property type="entry name" value="Leucine Aminopeptidase, subunit E, domain 1"/>
    <property type="match status" value="1"/>
</dbReference>
<sequence>MSWRVRPETAEPIVARKTAATETIKAINDGNYRTHDGRTHQLSLKNRQLQANTIYFGPQDPVLSNWRVPDTDSKEAQPDRNVPTDIHFKLQTTLAAAREWAEHPSASDENKIGVLQCGDAVRPGGGFENGRHECQETSLARGTNITHSLNGSSARPFYTLNQGNNFNGYWSDAMIFSGGVTLLRDDAGGWAEPVEVDFVTSSPVNARQVRETSMQVPEVEQRIADVMEQRMGKALRVFELKGDKVLILTGFGAGMFRNTMGSVARIWARLLGPGGRFQGKFANVVFAIPKQDPFNEFCIAFRDELQQRAALLAAM</sequence>
<organism evidence="2 3">
    <name type="scientific">Tulasnella calospora MUT 4182</name>
    <dbReference type="NCBI Taxonomy" id="1051891"/>
    <lineage>
        <taxon>Eukaryota</taxon>
        <taxon>Fungi</taxon>
        <taxon>Dikarya</taxon>
        <taxon>Basidiomycota</taxon>
        <taxon>Agaricomycotina</taxon>
        <taxon>Agaricomycetes</taxon>
        <taxon>Cantharellales</taxon>
        <taxon>Tulasnellaceae</taxon>
        <taxon>Tulasnella</taxon>
    </lineage>
</organism>
<dbReference type="InterPro" id="IPR043472">
    <property type="entry name" value="Macro_dom-like"/>
</dbReference>
<dbReference type="Proteomes" id="UP000054248">
    <property type="component" value="Unassembled WGS sequence"/>
</dbReference>
<evidence type="ECO:0000259" key="1">
    <source>
        <dbReference type="Pfam" id="PF10021"/>
    </source>
</evidence>
<dbReference type="AlphaFoldDB" id="A0A0C3QSD8"/>
<dbReference type="InterPro" id="IPR012664">
    <property type="entry name" value="CHP02452"/>
</dbReference>
<gene>
    <name evidence="2" type="ORF">M407DRAFT_19108</name>
</gene>
<dbReference type="OrthoDB" id="9985428at2759"/>
<dbReference type="EMBL" id="KN822959">
    <property type="protein sequence ID" value="KIO31836.1"/>
    <property type="molecule type" value="Genomic_DNA"/>
</dbReference>
<reference evidence="3" key="2">
    <citation type="submission" date="2015-01" db="EMBL/GenBank/DDBJ databases">
        <title>Evolutionary Origins and Diversification of the Mycorrhizal Mutualists.</title>
        <authorList>
            <consortium name="DOE Joint Genome Institute"/>
            <consortium name="Mycorrhizal Genomics Consortium"/>
            <person name="Kohler A."/>
            <person name="Kuo A."/>
            <person name="Nagy L.G."/>
            <person name="Floudas D."/>
            <person name="Copeland A."/>
            <person name="Barry K.W."/>
            <person name="Cichocki N."/>
            <person name="Veneault-Fourrey C."/>
            <person name="LaButti K."/>
            <person name="Lindquist E.A."/>
            <person name="Lipzen A."/>
            <person name="Lundell T."/>
            <person name="Morin E."/>
            <person name="Murat C."/>
            <person name="Riley R."/>
            <person name="Ohm R."/>
            <person name="Sun H."/>
            <person name="Tunlid A."/>
            <person name="Henrissat B."/>
            <person name="Grigoriev I.V."/>
            <person name="Hibbett D.S."/>
            <person name="Martin F."/>
        </authorList>
    </citation>
    <scope>NUCLEOTIDE SEQUENCE [LARGE SCALE GENOMIC DNA]</scope>
    <source>
        <strain evidence="3">MUT 4182</strain>
    </source>
</reference>
<proteinExistence type="predicted"/>
<reference evidence="2 3" key="1">
    <citation type="submission" date="2014-04" db="EMBL/GenBank/DDBJ databases">
        <authorList>
            <consortium name="DOE Joint Genome Institute"/>
            <person name="Kuo A."/>
            <person name="Girlanda M."/>
            <person name="Perotto S."/>
            <person name="Kohler A."/>
            <person name="Nagy L.G."/>
            <person name="Floudas D."/>
            <person name="Copeland A."/>
            <person name="Barry K.W."/>
            <person name="Cichocki N."/>
            <person name="Veneault-Fourrey C."/>
            <person name="LaButti K."/>
            <person name="Lindquist E.A."/>
            <person name="Lipzen A."/>
            <person name="Lundell T."/>
            <person name="Morin E."/>
            <person name="Murat C."/>
            <person name="Sun H."/>
            <person name="Tunlid A."/>
            <person name="Henrissat B."/>
            <person name="Grigoriev I.V."/>
            <person name="Hibbett D.S."/>
            <person name="Martin F."/>
            <person name="Nordberg H.P."/>
            <person name="Cantor M.N."/>
            <person name="Hua S.X."/>
        </authorList>
    </citation>
    <scope>NUCLEOTIDE SEQUENCE [LARGE SCALE GENOMIC DNA]</scope>
    <source>
        <strain evidence="2 3">MUT 4182</strain>
    </source>
</reference>
<evidence type="ECO:0000313" key="3">
    <source>
        <dbReference type="Proteomes" id="UP000054248"/>
    </source>
</evidence>
<feature type="domain" description="Microbial-type PARG catalytic" evidence="1">
    <location>
        <begin position="20"/>
        <end position="185"/>
    </location>
</feature>
<protein>
    <recommendedName>
        <fullName evidence="1">Microbial-type PARG catalytic domain-containing protein</fullName>
    </recommendedName>
</protein>
<accession>A0A0C3QSD8</accession>
<dbReference type="HOGENOM" id="CLU_024412_4_0_1"/>
<keyword evidence="3" id="KW-1185">Reference proteome</keyword>
<dbReference type="STRING" id="1051891.A0A0C3QSD8"/>
<dbReference type="PIRSF" id="PIRSF014899">
    <property type="entry name" value="UCP014899"/>
    <property type="match status" value="1"/>
</dbReference>
<dbReference type="NCBIfam" id="TIGR02452">
    <property type="entry name" value="TIGR02452 family protein"/>
    <property type="match status" value="1"/>
</dbReference>
<name>A0A0C3QSD8_9AGAM</name>
<dbReference type="Pfam" id="PF10021">
    <property type="entry name" value="PARG_cat_microb"/>
    <property type="match status" value="1"/>
</dbReference>
<dbReference type="InterPro" id="IPR019261">
    <property type="entry name" value="PARG_cat_microbial"/>
</dbReference>
<dbReference type="PANTHER" id="PTHR35596">
    <property type="entry name" value="DUF2263 DOMAIN-CONTAINING PROTEIN"/>
    <property type="match status" value="1"/>
</dbReference>
<dbReference type="PANTHER" id="PTHR35596:SF1">
    <property type="entry name" value="MICROBIAL-TYPE PARG CATALYTIC DOMAIN-CONTAINING PROTEIN"/>
    <property type="match status" value="1"/>
</dbReference>
<evidence type="ECO:0000313" key="2">
    <source>
        <dbReference type="EMBL" id="KIO31836.1"/>
    </source>
</evidence>